<dbReference type="InterPro" id="IPR037522">
    <property type="entry name" value="HD_GYP_dom"/>
</dbReference>
<dbReference type="InterPro" id="IPR006675">
    <property type="entry name" value="HDIG_dom"/>
</dbReference>
<evidence type="ECO:0000313" key="4">
    <source>
        <dbReference type="EMBL" id="SHN56441.1"/>
    </source>
</evidence>
<dbReference type="InterPro" id="IPR003607">
    <property type="entry name" value="HD/PDEase_dom"/>
</dbReference>
<dbReference type="CDD" id="cd00077">
    <property type="entry name" value="HDc"/>
    <property type="match status" value="1"/>
</dbReference>
<dbReference type="EMBL" id="FRDN01000004">
    <property type="protein sequence ID" value="SHN56441.1"/>
    <property type="molecule type" value="Genomic_DNA"/>
</dbReference>
<dbReference type="Proteomes" id="UP000184010">
    <property type="component" value="Unassembled WGS sequence"/>
</dbReference>
<dbReference type="NCBIfam" id="TIGR00277">
    <property type="entry name" value="HDIG"/>
    <property type="match status" value="1"/>
</dbReference>
<proteinExistence type="predicted"/>
<dbReference type="GO" id="GO:0016787">
    <property type="term" value="F:hydrolase activity"/>
    <property type="evidence" value="ECO:0007669"/>
    <property type="project" value="UniProtKB-KW"/>
</dbReference>
<evidence type="ECO:0000259" key="3">
    <source>
        <dbReference type="PROSITE" id="PS51832"/>
    </source>
</evidence>
<evidence type="ECO:0000256" key="1">
    <source>
        <dbReference type="SAM" id="MobiDB-lite"/>
    </source>
</evidence>
<organism evidence="4 5">
    <name type="scientific">Desulfitobacterium chlororespirans DSM 11544</name>
    <dbReference type="NCBI Taxonomy" id="1121395"/>
    <lineage>
        <taxon>Bacteria</taxon>
        <taxon>Bacillati</taxon>
        <taxon>Bacillota</taxon>
        <taxon>Clostridia</taxon>
        <taxon>Eubacteriales</taxon>
        <taxon>Desulfitobacteriaceae</taxon>
        <taxon>Desulfitobacterium</taxon>
    </lineage>
</organism>
<feature type="domain" description="HD-GYP" evidence="3">
    <location>
        <begin position="18"/>
        <end position="201"/>
    </location>
</feature>
<accession>A0A1M7SD72</accession>
<dbReference type="Pfam" id="PF13487">
    <property type="entry name" value="HD_5"/>
    <property type="match status" value="1"/>
</dbReference>
<sequence length="201" mass="22715">MEEETVITTVNTSSNKDKTSPDSKDCALEKLNLKLSASVIAQHGYRVSRLCESMGRQLGLREMALRELSMAGLFHDLGKIAISRAILEKAGKLTEEEYREIQRHSEIGSQILSSVKGMEKVAEYVLYHHERWDGQGYPRQLQGKEIPLYSRVIGLADAYDAMTNNRSYRKALSKKAAIQELLWHSGTQFDPDLVGEFIKIL</sequence>
<feature type="domain" description="HD" evidence="2">
    <location>
        <begin position="40"/>
        <end position="162"/>
    </location>
</feature>
<dbReference type="SMART" id="SM00471">
    <property type="entry name" value="HDc"/>
    <property type="match status" value="1"/>
</dbReference>
<dbReference type="Gene3D" id="1.10.3210.10">
    <property type="entry name" value="Hypothetical protein af1432"/>
    <property type="match status" value="1"/>
</dbReference>
<keyword evidence="4" id="KW-0378">Hydrolase</keyword>
<dbReference type="PROSITE" id="PS51831">
    <property type="entry name" value="HD"/>
    <property type="match status" value="1"/>
</dbReference>
<dbReference type="InterPro" id="IPR006674">
    <property type="entry name" value="HD_domain"/>
</dbReference>
<keyword evidence="5" id="KW-1185">Reference proteome</keyword>
<dbReference type="PANTHER" id="PTHR43155">
    <property type="entry name" value="CYCLIC DI-GMP PHOSPHODIESTERASE PA4108-RELATED"/>
    <property type="match status" value="1"/>
</dbReference>
<dbReference type="SUPFAM" id="SSF109604">
    <property type="entry name" value="HD-domain/PDEase-like"/>
    <property type="match status" value="1"/>
</dbReference>
<dbReference type="AlphaFoldDB" id="A0A1M7SD72"/>
<evidence type="ECO:0000313" key="5">
    <source>
        <dbReference type="Proteomes" id="UP000184010"/>
    </source>
</evidence>
<evidence type="ECO:0000259" key="2">
    <source>
        <dbReference type="PROSITE" id="PS51831"/>
    </source>
</evidence>
<protein>
    <submittedName>
        <fullName evidence="4">Metal dependent phosphohydrolase</fullName>
    </submittedName>
</protein>
<dbReference type="STRING" id="1121395.SAMN02745215_00681"/>
<dbReference type="PANTHER" id="PTHR43155:SF2">
    <property type="entry name" value="CYCLIC DI-GMP PHOSPHODIESTERASE PA4108"/>
    <property type="match status" value="1"/>
</dbReference>
<feature type="region of interest" description="Disordered" evidence="1">
    <location>
        <begin position="1"/>
        <end position="23"/>
    </location>
</feature>
<reference evidence="5" key="1">
    <citation type="submission" date="2016-12" db="EMBL/GenBank/DDBJ databases">
        <authorList>
            <person name="Varghese N."/>
            <person name="Submissions S."/>
        </authorList>
    </citation>
    <scope>NUCLEOTIDE SEQUENCE [LARGE SCALE GENOMIC DNA]</scope>
    <source>
        <strain evidence="5">DSM 11544</strain>
    </source>
</reference>
<feature type="compositionally biased region" description="Polar residues" evidence="1">
    <location>
        <begin position="1"/>
        <end position="14"/>
    </location>
</feature>
<name>A0A1M7SD72_9FIRM</name>
<gene>
    <name evidence="4" type="ORF">SAMN02745215_00681</name>
</gene>
<dbReference type="PROSITE" id="PS51832">
    <property type="entry name" value="HD_GYP"/>
    <property type="match status" value="1"/>
</dbReference>
<dbReference type="RefSeq" id="WP_242954535.1">
    <property type="nucleotide sequence ID" value="NZ_FRDN01000004.1"/>
</dbReference>